<comment type="caution">
    <text evidence="1">The sequence shown here is derived from an EMBL/GenBank/DDBJ whole genome shotgun (WGS) entry which is preliminary data.</text>
</comment>
<accession>A0ABR3VTW6</accession>
<keyword evidence="2" id="KW-1185">Reference proteome</keyword>
<dbReference type="Proteomes" id="UP001586593">
    <property type="component" value="Unassembled WGS sequence"/>
</dbReference>
<protein>
    <submittedName>
        <fullName evidence="1">Uncharacterized protein</fullName>
    </submittedName>
</protein>
<evidence type="ECO:0000313" key="2">
    <source>
        <dbReference type="Proteomes" id="UP001586593"/>
    </source>
</evidence>
<sequence>MGSRLLQQVVRYDTTSMMEALIQSYQGRGMMADGWTRRCSAFSRNLSAQASRPPSLIYGRWVRLSIGFDLVSPSSLS</sequence>
<evidence type="ECO:0000313" key="1">
    <source>
        <dbReference type="EMBL" id="KAL1845121.1"/>
    </source>
</evidence>
<name>A0ABR3VTW6_9PEZI</name>
<reference evidence="1 2" key="1">
    <citation type="journal article" date="2024" name="Commun. Biol.">
        <title>Comparative genomic analysis of thermophilic fungi reveals convergent evolutionary adaptations and gene losses.</title>
        <authorList>
            <person name="Steindorff A.S."/>
            <person name="Aguilar-Pontes M.V."/>
            <person name="Robinson A.J."/>
            <person name="Andreopoulos B."/>
            <person name="LaButti K."/>
            <person name="Kuo A."/>
            <person name="Mondo S."/>
            <person name="Riley R."/>
            <person name="Otillar R."/>
            <person name="Haridas S."/>
            <person name="Lipzen A."/>
            <person name="Grimwood J."/>
            <person name="Schmutz J."/>
            <person name="Clum A."/>
            <person name="Reid I.D."/>
            <person name="Moisan M.C."/>
            <person name="Butler G."/>
            <person name="Nguyen T.T.M."/>
            <person name="Dewar K."/>
            <person name="Conant G."/>
            <person name="Drula E."/>
            <person name="Henrissat B."/>
            <person name="Hansel C."/>
            <person name="Singer S."/>
            <person name="Hutchinson M.I."/>
            <person name="de Vries R.P."/>
            <person name="Natvig D.O."/>
            <person name="Powell A.J."/>
            <person name="Tsang A."/>
            <person name="Grigoriev I.V."/>
        </authorList>
    </citation>
    <scope>NUCLEOTIDE SEQUENCE [LARGE SCALE GENOMIC DNA]</scope>
    <source>
        <strain evidence="1 2">ATCC 24622</strain>
    </source>
</reference>
<proteinExistence type="predicted"/>
<organism evidence="1 2">
    <name type="scientific">Phialemonium thermophilum</name>
    <dbReference type="NCBI Taxonomy" id="223376"/>
    <lineage>
        <taxon>Eukaryota</taxon>
        <taxon>Fungi</taxon>
        <taxon>Dikarya</taxon>
        <taxon>Ascomycota</taxon>
        <taxon>Pezizomycotina</taxon>
        <taxon>Sordariomycetes</taxon>
        <taxon>Sordariomycetidae</taxon>
        <taxon>Cephalothecales</taxon>
        <taxon>Cephalothecaceae</taxon>
        <taxon>Phialemonium</taxon>
    </lineage>
</organism>
<gene>
    <name evidence="1" type="ORF">VTK73DRAFT_1073</name>
</gene>
<dbReference type="EMBL" id="JAZHXJ010001248">
    <property type="protein sequence ID" value="KAL1845121.1"/>
    <property type="molecule type" value="Genomic_DNA"/>
</dbReference>